<dbReference type="Pfam" id="PF02225">
    <property type="entry name" value="PA"/>
    <property type="match status" value="1"/>
</dbReference>
<dbReference type="GO" id="GO:0005615">
    <property type="term" value="C:extracellular space"/>
    <property type="evidence" value="ECO:0007669"/>
    <property type="project" value="InterPro"/>
</dbReference>
<dbReference type="GO" id="GO:0008270">
    <property type="term" value="F:zinc ion binding"/>
    <property type="evidence" value="ECO:0007669"/>
    <property type="project" value="InterPro"/>
</dbReference>
<feature type="domain" description="Secretion system C-terminal sorting" evidence="14">
    <location>
        <begin position="789"/>
        <end position="861"/>
    </location>
</feature>
<dbReference type="OrthoDB" id="5377264at2"/>
<dbReference type="NCBIfam" id="TIGR04183">
    <property type="entry name" value="Por_Secre_tail"/>
    <property type="match status" value="1"/>
</dbReference>
<evidence type="ECO:0000259" key="12">
    <source>
        <dbReference type="Pfam" id="PF02225"/>
    </source>
</evidence>
<dbReference type="EMBL" id="FQTW01000006">
    <property type="protein sequence ID" value="SHE81896.1"/>
    <property type="molecule type" value="Genomic_DNA"/>
</dbReference>
<dbReference type="STRING" id="1155689.SAMN05444278_10650"/>
<keyword evidence="5" id="KW-0645">Protease</keyword>
<evidence type="ECO:0000256" key="1">
    <source>
        <dbReference type="ARBA" id="ARBA00001947"/>
    </source>
</evidence>
<dbReference type="SUPFAM" id="SSF52025">
    <property type="entry name" value="PA domain"/>
    <property type="match status" value="1"/>
</dbReference>
<feature type="domain" description="PA" evidence="12">
    <location>
        <begin position="458"/>
        <end position="533"/>
    </location>
</feature>
<dbReference type="Proteomes" id="UP000184462">
    <property type="component" value="Unassembled WGS sequence"/>
</dbReference>
<keyword evidence="6" id="KW-0479">Metal-binding</keyword>
<dbReference type="Gene3D" id="3.50.30.30">
    <property type="match status" value="1"/>
</dbReference>
<evidence type="ECO:0000256" key="6">
    <source>
        <dbReference type="ARBA" id="ARBA00022723"/>
    </source>
</evidence>
<evidence type="ECO:0000313" key="16">
    <source>
        <dbReference type="Proteomes" id="UP000184462"/>
    </source>
</evidence>
<keyword evidence="4" id="KW-0964">Secreted</keyword>
<comment type="subcellular location">
    <subcellularLocation>
        <location evidence="2">Secreted</location>
    </subcellularLocation>
</comment>
<dbReference type="CDD" id="cd04818">
    <property type="entry name" value="PA_subtilisin_1"/>
    <property type="match status" value="1"/>
</dbReference>
<dbReference type="CDD" id="cd09596">
    <property type="entry name" value="M36"/>
    <property type="match status" value="1"/>
</dbReference>
<dbReference type="Pfam" id="PF02128">
    <property type="entry name" value="Peptidase_M36"/>
    <property type="match status" value="1"/>
</dbReference>
<dbReference type="PANTHER" id="PTHR33478:SF1">
    <property type="entry name" value="EXTRACELLULAR METALLOPROTEINASE MEP"/>
    <property type="match status" value="1"/>
</dbReference>
<dbReference type="Gene3D" id="3.10.170.10">
    <property type="match status" value="1"/>
</dbReference>
<keyword evidence="11" id="KW-0865">Zymogen</keyword>
<evidence type="ECO:0000259" key="14">
    <source>
        <dbReference type="Pfam" id="PF18962"/>
    </source>
</evidence>
<dbReference type="InterPro" id="IPR027268">
    <property type="entry name" value="Peptidase_M4/M1_CTD_sf"/>
</dbReference>
<evidence type="ECO:0000256" key="5">
    <source>
        <dbReference type="ARBA" id="ARBA00022670"/>
    </source>
</evidence>
<evidence type="ECO:0000256" key="3">
    <source>
        <dbReference type="ARBA" id="ARBA00006006"/>
    </source>
</evidence>
<proteinExistence type="inferred from homology"/>
<keyword evidence="8" id="KW-0378">Hydrolase</keyword>
<keyword evidence="10" id="KW-0482">Metalloprotease</keyword>
<dbReference type="InterPro" id="IPR011096">
    <property type="entry name" value="FTP_domain"/>
</dbReference>
<reference evidence="15 16" key="1">
    <citation type="submission" date="2016-11" db="EMBL/GenBank/DDBJ databases">
        <authorList>
            <person name="Jaros S."/>
            <person name="Januszkiewicz K."/>
            <person name="Wedrychowicz H."/>
        </authorList>
    </citation>
    <scope>NUCLEOTIDE SEQUENCE [LARGE SCALE GENOMIC DNA]</scope>
    <source>
        <strain evidence="15 16">DSM 25661</strain>
    </source>
</reference>
<keyword evidence="9" id="KW-0862">Zinc</keyword>
<evidence type="ECO:0000256" key="2">
    <source>
        <dbReference type="ARBA" id="ARBA00004613"/>
    </source>
</evidence>
<sequence>MKYTYIVFLLLTVVTFGQTPEQQIDSFLELEVKTEKFSKADVANLKVDSHHFSKSLEAHIYYMQQMYNSTPIYNAIGNFVIKDGKVVSFTHSFKAEITDNINQTNATLSPIEAVNSLIESLEIGTKGETTRVISAEDTKHYVLENQGASSEAIQVKLMYVEDQNQLKLSWDISLYEKSTLHWWSAQIDASSGELINLNDWMLSCNFDNHSHNKHKAQLQYKTEVTNVLTATSTNIGTYNAFPMPVESPNHGSRTLISNPSNPASPNGWHDTDGISGAEYTITRGNNVYAQEDRNGNDGNGYSPDGGPDLNFDFPLDFNSTPASYQDASITNLFVWNNLMHDVWFNYGFDEEAGNFQEYNYETLSFFENDPVLADAQDGSGLNNANFGTPPDGFSPRMQMFLWSPAGQPDPPLSINSPSILAGDYNGIPAAFGGEIPVDPITANLALALDNTSSSDVLDACEPLTNTGALSNKIVVIRRGTCPFVDKIEQAQNAGALAVIMVNNVPDNPIVMGGESFSITIPSIMVSQSDGEAIISTLQANTTVNATLVNNGPYEKDGDFDNGIISHEYGHGISTRLTGGKSQSNCLFNEEQMGEGWSDWIALMMTLEPGDLGTDGRGIGTFAVSQPIDGNGIRPFKYSTNTTTNPSSYNLTNNPGLSVPHGVGFVWSTMLWDLTWAFIDEYGYDNDIYNGNGGNNKVMQLVIDGLKLQACEPGFIDGRDAILQADLIANNGENQCLIWDVFASRGLGYSATQGDSTNRFDQSEAFDLPPTSELNCTLASNAFENNELIIYPNPTTNQFKLNFKNNIDVNQIQIKIYNVNGQLVQQTQLTKNKTVNTNSLKSGIYIVKVSNDNISFTEKLIIR</sequence>
<organism evidence="15 16">
    <name type="scientific">Psychroflexus salarius</name>
    <dbReference type="NCBI Taxonomy" id="1155689"/>
    <lineage>
        <taxon>Bacteria</taxon>
        <taxon>Pseudomonadati</taxon>
        <taxon>Bacteroidota</taxon>
        <taxon>Flavobacteriia</taxon>
        <taxon>Flavobacteriales</taxon>
        <taxon>Flavobacteriaceae</taxon>
        <taxon>Psychroflexus</taxon>
    </lineage>
</organism>
<dbReference type="RefSeq" id="WP_073193167.1">
    <property type="nucleotide sequence ID" value="NZ_FQTW01000006.1"/>
</dbReference>
<dbReference type="Gene3D" id="1.10.390.10">
    <property type="entry name" value="Neutral Protease Domain 2"/>
    <property type="match status" value="1"/>
</dbReference>
<dbReference type="SUPFAM" id="SSF55486">
    <property type="entry name" value="Metalloproteases ('zincins'), catalytic domain"/>
    <property type="match status" value="1"/>
</dbReference>
<evidence type="ECO:0000313" key="15">
    <source>
        <dbReference type="EMBL" id="SHE81896.1"/>
    </source>
</evidence>
<dbReference type="InterPro" id="IPR026444">
    <property type="entry name" value="Secre_tail"/>
</dbReference>
<evidence type="ECO:0000259" key="13">
    <source>
        <dbReference type="Pfam" id="PF07504"/>
    </source>
</evidence>
<dbReference type="Pfam" id="PF07504">
    <property type="entry name" value="FTP"/>
    <property type="match status" value="1"/>
</dbReference>
<name>A0A1M4WKZ9_9FLAO</name>
<gene>
    <name evidence="15" type="ORF">SAMN05444278_10650</name>
</gene>
<dbReference type="GO" id="GO:0004222">
    <property type="term" value="F:metalloendopeptidase activity"/>
    <property type="evidence" value="ECO:0007669"/>
    <property type="project" value="InterPro"/>
</dbReference>
<comment type="cofactor">
    <cofactor evidence="1">
        <name>Zn(2+)</name>
        <dbReference type="ChEBI" id="CHEBI:29105"/>
    </cofactor>
</comment>
<feature type="domain" description="FTP" evidence="13">
    <location>
        <begin position="54"/>
        <end position="93"/>
    </location>
</feature>
<evidence type="ECO:0000256" key="4">
    <source>
        <dbReference type="ARBA" id="ARBA00022525"/>
    </source>
</evidence>
<dbReference type="InterPro" id="IPR046450">
    <property type="entry name" value="PA_dom_sf"/>
</dbReference>
<comment type="similarity">
    <text evidence="3">Belongs to the peptidase M36 family.</text>
</comment>
<evidence type="ECO:0000256" key="8">
    <source>
        <dbReference type="ARBA" id="ARBA00022801"/>
    </source>
</evidence>
<evidence type="ECO:0000256" key="7">
    <source>
        <dbReference type="ARBA" id="ARBA00022729"/>
    </source>
</evidence>
<accession>A0A1M4WKZ9</accession>
<dbReference type="GO" id="GO:0006508">
    <property type="term" value="P:proteolysis"/>
    <property type="evidence" value="ECO:0007669"/>
    <property type="project" value="UniProtKB-KW"/>
</dbReference>
<evidence type="ECO:0000256" key="9">
    <source>
        <dbReference type="ARBA" id="ARBA00022833"/>
    </source>
</evidence>
<dbReference type="AlphaFoldDB" id="A0A1M4WKZ9"/>
<dbReference type="InterPro" id="IPR003137">
    <property type="entry name" value="PA_domain"/>
</dbReference>
<protein>
    <submittedName>
        <fullName evidence="15">Por secretion system C-terminal sorting domain-containing protein</fullName>
    </submittedName>
</protein>
<dbReference type="InterPro" id="IPR001842">
    <property type="entry name" value="Peptidase_M36"/>
</dbReference>
<dbReference type="NCBIfam" id="NF038113">
    <property type="entry name" value="T9SSA_dep_M36"/>
    <property type="match status" value="1"/>
</dbReference>
<evidence type="ECO:0000256" key="10">
    <source>
        <dbReference type="ARBA" id="ARBA00023049"/>
    </source>
</evidence>
<dbReference type="PANTHER" id="PTHR33478">
    <property type="entry name" value="EXTRACELLULAR METALLOPROTEINASE MEP"/>
    <property type="match status" value="1"/>
</dbReference>
<evidence type="ECO:0000256" key="11">
    <source>
        <dbReference type="ARBA" id="ARBA00023145"/>
    </source>
</evidence>
<keyword evidence="7" id="KW-0732">Signal</keyword>
<dbReference type="Pfam" id="PF18962">
    <property type="entry name" value="Por_Secre_tail"/>
    <property type="match status" value="1"/>
</dbReference>
<dbReference type="InterPro" id="IPR050371">
    <property type="entry name" value="Fungal_virulence_M36"/>
</dbReference>
<keyword evidence="16" id="KW-1185">Reference proteome</keyword>